<feature type="transmembrane region" description="Helical" evidence="6">
    <location>
        <begin position="106"/>
        <end position="125"/>
    </location>
</feature>
<evidence type="ECO:0000256" key="5">
    <source>
        <dbReference type="SAM" id="MobiDB-lite"/>
    </source>
</evidence>
<name>A0A1G6GTC7_9GAMM</name>
<gene>
    <name evidence="7" type="ORF">SAMN05421749_101302</name>
</gene>
<dbReference type="RefSeq" id="WP_092614954.1">
    <property type="nucleotide sequence ID" value="NZ_FMYK01000001.1"/>
</dbReference>
<evidence type="ECO:0000256" key="6">
    <source>
        <dbReference type="SAM" id="Phobius"/>
    </source>
</evidence>
<organism evidence="7 8">
    <name type="scientific">Acinetobacter marinus</name>
    <dbReference type="NCBI Taxonomy" id="281375"/>
    <lineage>
        <taxon>Bacteria</taxon>
        <taxon>Pseudomonadati</taxon>
        <taxon>Pseudomonadota</taxon>
        <taxon>Gammaproteobacteria</taxon>
        <taxon>Moraxellales</taxon>
        <taxon>Moraxellaceae</taxon>
        <taxon>Acinetobacter</taxon>
    </lineage>
</organism>
<dbReference type="OrthoDB" id="9810601at2"/>
<dbReference type="AlphaFoldDB" id="A0A1G6GTC7"/>
<dbReference type="GO" id="GO:0009403">
    <property type="term" value="P:toxin biosynthetic process"/>
    <property type="evidence" value="ECO:0007669"/>
    <property type="project" value="InterPro"/>
</dbReference>
<feature type="transmembrane region" description="Helical" evidence="6">
    <location>
        <begin position="64"/>
        <end position="85"/>
    </location>
</feature>
<dbReference type="PANTHER" id="PTHR37306">
    <property type="entry name" value="COLICIN V PRODUCTION PROTEIN"/>
    <property type="match status" value="1"/>
</dbReference>
<dbReference type="PANTHER" id="PTHR37306:SF1">
    <property type="entry name" value="COLICIN V PRODUCTION PROTEIN"/>
    <property type="match status" value="1"/>
</dbReference>
<reference evidence="8" key="1">
    <citation type="submission" date="2016-09" db="EMBL/GenBank/DDBJ databases">
        <authorList>
            <person name="Varghese N."/>
            <person name="Submissions S."/>
        </authorList>
    </citation>
    <scope>NUCLEOTIDE SEQUENCE [LARGE SCALE GENOMIC DNA]</scope>
    <source>
        <strain evidence="8">ANC 3699</strain>
    </source>
</reference>
<feature type="region of interest" description="Disordered" evidence="5">
    <location>
        <begin position="167"/>
        <end position="194"/>
    </location>
</feature>
<keyword evidence="3 6" id="KW-1133">Transmembrane helix</keyword>
<accession>A0A1G6GTC7</accession>
<evidence type="ECO:0000256" key="3">
    <source>
        <dbReference type="ARBA" id="ARBA00022989"/>
    </source>
</evidence>
<evidence type="ECO:0000313" key="7">
    <source>
        <dbReference type="EMBL" id="SDB84426.1"/>
    </source>
</evidence>
<dbReference type="EMBL" id="FMYK01000001">
    <property type="protein sequence ID" value="SDB84426.1"/>
    <property type="molecule type" value="Genomic_DNA"/>
</dbReference>
<dbReference type="InterPro" id="IPR003825">
    <property type="entry name" value="Colicin-V_CvpA"/>
</dbReference>
<evidence type="ECO:0000256" key="1">
    <source>
        <dbReference type="ARBA" id="ARBA00004141"/>
    </source>
</evidence>
<dbReference type="GO" id="GO:0016020">
    <property type="term" value="C:membrane"/>
    <property type="evidence" value="ECO:0007669"/>
    <property type="project" value="UniProtKB-SubCell"/>
</dbReference>
<keyword evidence="8" id="KW-1185">Reference proteome</keyword>
<evidence type="ECO:0000313" key="8">
    <source>
        <dbReference type="Proteomes" id="UP000242317"/>
    </source>
</evidence>
<dbReference type="Proteomes" id="UP000242317">
    <property type="component" value="Unassembled WGS sequence"/>
</dbReference>
<protein>
    <submittedName>
        <fullName evidence="7">Membrane protein required for colicin V production</fullName>
    </submittedName>
</protein>
<comment type="subcellular location">
    <subcellularLocation>
        <location evidence="1">Membrane</location>
        <topology evidence="1">Multi-pass membrane protein</topology>
    </subcellularLocation>
</comment>
<feature type="transmembrane region" description="Helical" evidence="6">
    <location>
        <begin position="24"/>
        <end position="44"/>
    </location>
</feature>
<sequence>MNTLDIVMIVLILMSTLNGLRQGLIHAFANLIGWVMALVFATKFSDTVRPLMGWLSQDQTVQHIAAFIVIVLAVIVLTWTMGYLLHQVIKKLKLSWFNRLAGGAFGFAKMAVVFLIAIHILQGWFAQTQIWQSSKLIHVFSPYAEQTLKYSQQIVQKSTEEIESLNSDDHSKAQGAIIPPANTKNQSTTDNPFL</sequence>
<keyword evidence="2 6" id="KW-0812">Transmembrane</keyword>
<feature type="compositionally biased region" description="Polar residues" evidence="5">
    <location>
        <begin position="182"/>
        <end position="194"/>
    </location>
</feature>
<evidence type="ECO:0000256" key="4">
    <source>
        <dbReference type="ARBA" id="ARBA00023136"/>
    </source>
</evidence>
<proteinExistence type="predicted"/>
<evidence type="ECO:0000256" key="2">
    <source>
        <dbReference type="ARBA" id="ARBA00022692"/>
    </source>
</evidence>
<dbReference type="Pfam" id="PF02674">
    <property type="entry name" value="Colicin_V"/>
    <property type="match status" value="1"/>
</dbReference>
<keyword evidence="4 6" id="KW-0472">Membrane</keyword>